<evidence type="ECO:0000256" key="3">
    <source>
        <dbReference type="ARBA" id="ARBA00023125"/>
    </source>
</evidence>
<dbReference type="RefSeq" id="WP_019951062.1">
    <property type="nucleotide sequence ID" value="NZ_JBHLVX010000046.1"/>
</dbReference>
<keyword evidence="2" id="KW-0805">Transcription regulation</keyword>
<dbReference type="InterPro" id="IPR036390">
    <property type="entry name" value="WH_DNA-bd_sf"/>
</dbReference>
<dbReference type="PANTHER" id="PTHR30126">
    <property type="entry name" value="HTH-TYPE TRANSCRIPTIONAL REGULATOR"/>
    <property type="match status" value="1"/>
</dbReference>
<comment type="caution">
    <text evidence="6">The sequence shown here is derived from an EMBL/GenBank/DDBJ whole genome shotgun (WGS) entry which is preliminary data.</text>
</comment>
<organism evidence="6 7">
    <name type="scientific">Kushneria aurantia</name>
    <dbReference type="NCBI Taxonomy" id="504092"/>
    <lineage>
        <taxon>Bacteria</taxon>
        <taxon>Pseudomonadati</taxon>
        <taxon>Pseudomonadota</taxon>
        <taxon>Gammaproteobacteria</taxon>
        <taxon>Oceanospirillales</taxon>
        <taxon>Halomonadaceae</taxon>
        <taxon>Kushneria</taxon>
    </lineage>
</organism>
<feature type="domain" description="HTH lysR-type" evidence="5">
    <location>
        <begin position="19"/>
        <end position="76"/>
    </location>
</feature>
<evidence type="ECO:0000259" key="5">
    <source>
        <dbReference type="PROSITE" id="PS50931"/>
    </source>
</evidence>
<dbReference type="Proteomes" id="UP001589814">
    <property type="component" value="Unassembled WGS sequence"/>
</dbReference>
<dbReference type="CDD" id="cd05466">
    <property type="entry name" value="PBP2_LTTR_substrate"/>
    <property type="match status" value="1"/>
</dbReference>
<dbReference type="EMBL" id="JBHLVX010000046">
    <property type="protein sequence ID" value="MFC0268635.1"/>
    <property type="molecule type" value="Genomic_DNA"/>
</dbReference>
<accession>A0ABV6G4P5</accession>
<reference evidence="6 7" key="1">
    <citation type="submission" date="2024-09" db="EMBL/GenBank/DDBJ databases">
        <authorList>
            <person name="Sun Q."/>
            <person name="Mori K."/>
        </authorList>
    </citation>
    <scope>NUCLEOTIDE SEQUENCE [LARGE SCALE GENOMIC DNA]</scope>
    <source>
        <strain evidence="6 7">CCM 7415</strain>
    </source>
</reference>
<dbReference type="SUPFAM" id="SSF53850">
    <property type="entry name" value="Periplasmic binding protein-like II"/>
    <property type="match status" value="1"/>
</dbReference>
<protein>
    <submittedName>
        <fullName evidence="6">LysR family transcriptional regulator</fullName>
    </submittedName>
</protein>
<evidence type="ECO:0000313" key="7">
    <source>
        <dbReference type="Proteomes" id="UP001589814"/>
    </source>
</evidence>
<dbReference type="SUPFAM" id="SSF46785">
    <property type="entry name" value="Winged helix' DNA-binding domain"/>
    <property type="match status" value="1"/>
</dbReference>
<dbReference type="Gene3D" id="1.10.10.10">
    <property type="entry name" value="Winged helix-like DNA-binding domain superfamily/Winged helix DNA-binding domain"/>
    <property type="match status" value="1"/>
</dbReference>
<dbReference type="PROSITE" id="PS50931">
    <property type="entry name" value="HTH_LYSR"/>
    <property type="match status" value="1"/>
</dbReference>
<dbReference type="InterPro" id="IPR000847">
    <property type="entry name" value="LysR_HTH_N"/>
</dbReference>
<dbReference type="Gene3D" id="3.40.190.290">
    <property type="match status" value="1"/>
</dbReference>
<comment type="similarity">
    <text evidence="1">Belongs to the LysR transcriptional regulatory family.</text>
</comment>
<evidence type="ECO:0000256" key="1">
    <source>
        <dbReference type="ARBA" id="ARBA00009437"/>
    </source>
</evidence>
<dbReference type="Pfam" id="PF03466">
    <property type="entry name" value="LysR_substrate"/>
    <property type="match status" value="1"/>
</dbReference>
<evidence type="ECO:0000256" key="2">
    <source>
        <dbReference type="ARBA" id="ARBA00023015"/>
    </source>
</evidence>
<keyword evidence="3" id="KW-0238">DNA-binding</keyword>
<dbReference type="PANTHER" id="PTHR30126:SF98">
    <property type="entry name" value="HTH-TYPE TRANSCRIPTIONAL ACTIVATOR BAUR"/>
    <property type="match status" value="1"/>
</dbReference>
<dbReference type="InterPro" id="IPR036388">
    <property type="entry name" value="WH-like_DNA-bd_sf"/>
</dbReference>
<evidence type="ECO:0000313" key="6">
    <source>
        <dbReference type="EMBL" id="MFC0268635.1"/>
    </source>
</evidence>
<evidence type="ECO:0000256" key="4">
    <source>
        <dbReference type="ARBA" id="ARBA00023163"/>
    </source>
</evidence>
<gene>
    <name evidence="6" type="ORF">ACFFHW_11695</name>
</gene>
<proteinExistence type="inferred from homology"/>
<keyword evidence="7" id="KW-1185">Reference proteome</keyword>
<name>A0ABV6G4P5_9GAMM</name>
<dbReference type="InterPro" id="IPR005119">
    <property type="entry name" value="LysR_subst-bd"/>
</dbReference>
<sequence>MSKGTESRRIPLIGQLGDVDLRLLRIFRKVVECGGFSSAQVDLDISRPAISVAINDLETRLSMRLCQRGRSGFALTREGQQVYDYSLRLLAAVEEFRTRVNGVHESLTGELNIGIADNLVSMPQMQVSNALRRLKAQGDQVYINIHMKPPEEIEMAILAGSLHAGVVPGPRRLAGLDYTFLYSERSALYCGGDHPLFDRAAIELEEIVACDAVAPAYAQTAEIRRHYDDLWPMASASDREGVAFLILAGGWIGFLPTHYAERWVEQGRMRVLAPQHFGFDTHYYSVVGSGATPNLVLKRYLAELAALRE</sequence>
<keyword evidence="4" id="KW-0804">Transcription</keyword>
<dbReference type="Pfam" id="PF00126">
    <property type="entry name" value="HTH_1"/>
    <property type="match status" value="1"/>
</dbReference>